<evidence type="ECO:0000313" key="7">
    <source>
        <dbReference type="EMBL" id="OGL45196.1"/>
    </source>
</evidence>
<dbReference type="InterPro" id="IPR003682">
    <property type="entry name" value="rRNA_ssu_MeTfrase_G"/>
</dbReference>
<dbReference type="EMBL" id="MGDE01000147">
    <property type="protein sequence ID" value="OGL45196.1"/>
    <property type="molecule type" value="Genomic_DNA"/>
</dbReference>
<dbReference type="PANTHER" id="PTHR31760">
    <property type="entry name" value="S-ADENOSYL-L-METHIONINE-DEPENDENT METHYLTRANSFERASES SUPERFAMILY PROTEIN"/>
    <property type="match status" value="1"/>
</dbReference>
<dbReference type="Pfam" id="PF02527">
    <property type="entry name" value="GidB"/>
    <property type="match status" value="1"/>
</dbReference>
<keyword evidence="1 6" id="KW-0963">Cytoplasm</keyword>
<accession>A0A1F7RUF0</accession>
<dbReference type="Gene3D" id="3.40.50.150">
    <property type="entry name" value="Vaccinia Virus protein VP39"/>
    <property type="match status" value="1"/>
</dbReference>
<evidence type="ECO:0000313" key="8">
    <source>
        <dbReference type="Proteomes" id="UP000178797"/>
    </source>
</evidence>
<keyword evidence="2 6" id="KW-0698">rRNA processing</keyword>
<comment type="function">
    <text evidence="6">Specifically methylates the N7 position of a guanine in 16S rRNA.</text>
</comment>
<dbReference type="SUPFAM" id="SSF53335">
    <property type="entry name" value="S-adenosyl-L-methionine-dependent methyltransferases"/>
    <property type="match status" value="1"/>
</dbReference>
<dbReference type="AlphaFoldDB" id="A0A1F7RUF0"/>
<dbReference type="NCBIfam" id="TIGR00138">
    <property type="entry name" value="rsmG_gidB"/>
    <property type="match status" value="1"/>
</dbReference>
<organism evidence="7 8">
    <name type="scientific">Candidatus Schekmanbacteria bacterium RBG_16_38_10</name>
    <dbReference type="NCBI Taxonomy" id="1817879"/>
    <lineage>
        <taxon>Bacteria</taxon>
        <taxon>Candidatus Schekmaniibacteriota</taxon>
    </lineage>
</organism>
<dbReference type="PANTHER" id="PTHR31760:SF0">
    <property type="entry name" value="S-ADENOSYL-L-METHIONINE-DEPENDENT METHYLTRANSFERASES SUPERFAMILY PROTEIN"/>
    <property type="match status" value="1"/>
</dbReference>
<comment type="similarity">
    <text evidence="6">Belongs to the methyltransferase superfamily. RNA methyltransferase RsmG family.</text>
</comment>
<evidence type="ECO:0000256" key="4">
    <source>
        <dbReference type="ARBA" id="ARBA00022679"/>
    </source>
</evidence>
<reference evidence="7 8" key="1">
    <citation type="journal article" date="2016" name="Nat. Commun.">
        <title>Thousands of microbial genomes shed light on interconnected biogeochemical processes in an aquifer system.</title>
        <authorList>
            <person name="Anantharaman K."/>
            <person name="Brown C.T."/>
            <person name="Hug L.A."/>
            <person name="Sharon I."/>
            <person name="Castelle C.J."/>
            <person name="Probst A.J."/>
            <person name="Thomas B.C."/>
            <person name="Singh A."/>
            <person name="Wilkins M.J."/>
            <person name="Karaoz U."/>
            <person name="Brodie E.L."/>
            <person name="Williams K.H."/>
            <person name="Hubbard S.S."/>
            <person name="Banfield J.F."/>
        </authorList>
    </citation>
    <scope>NUCLEOTIDE SEQUENCE [LARGE SCALE GENOMIC DNA]</scope>
</reference>
<comment type="subcellular location">
    <subcellularLocation>
        <location evidence="6">Cytoplasm</location>
    </subcellularLocation>
</comment>
<dbReference type="EC" id="2.1.1.-" evidence="6"/>
<feature type="binding site" evidence="6">
    <location>
        <position position="149"/>
    </location>
    <ligand>
        <name>S-adenosyl-L-methionine</name>
        <dbReference type="ChEBI" id="CHEBI:59789"/>
    </ligand>
</feature>
<gene>
    <name evidence="6" type="primary">rsmG</name>
    <name evidence="7" type="ORF">A2W05_07690</name>
</gene>
<feature type="binding site" evidence="6">
    <location>
        <position position="79"/>
    </location>
    <ligand>
        <name>S-adenosyl-L-methionine</name>
        <dbReference type="ChEBI" id="CHEBI:59789"/>
    </ligand>
</feature>
<keyword evidence="3 6" id="KW-0489">Methyltransferase</keyword>
<proteinExistence type="inferred from homology"/>
<dbReference type="GO" id="GO:0005829">
    <property type="term" value="C:cytosol"/>
    <property type="evidence" value="ECO:0007669"/>
    <property type="project" value="TreeGrafter"/>
</dbReference>
<keyword evidence="4 6" id="KW-0808">Transferase</keyword>
<feature type="binding site" evidence="6">
    <location>
        <position position="84"/>
    </location>
    <ligand>
        <name>S-adenosyl-L-methionine</name>
        <dbReference type="ChEBI" id="CHEBI:59789"/>
    </ligand>
</feature>
<sequence length="214" mass="24781">MPHQLLEEVFNKAGLPILFDKEKKEKFCIYLKELQKWNKRINLTSIKNDTEIIEKLFLDSVFLIKFFDIEPVSDCLDIGSGAGFPGIPVRIITNGLNLFLLEATKKKVSFLKHISRVLSLEKTYVISKRLEEISNDEKYFEKFGLIITRAVSLSPKLIMNSYKLLSKNGVLIYFGGEDPLKNSILEKIPFTTVDIKSYQLPISKLKRKLIFFWK</sequence>
<name>A0A1F7RUF0_9BACT</name>
<dbReference type="GO" id="GO:0070043">
    <property type="term" value="F:rRNA (guanine-N7-)-methyltransferase activity"/>
    <property type="evidence" value="ECO:0007669"/>
    <property type="project" value="UniProtKB-UniRule"/>
</dbReference>
<feature type="binding site" evidence="6">
    <location>
        <begin position="102"/>
        <end position="104"/>
    </location>
    <ligand>
        <name>S-adenosyl-L-methionine</name>
        <dbReference type="ChEBI" id="CHEBI:59789"/>
    </ligand>
</feature>
<dbReference type="PIRSF" id="PIRSF003078">
    <property type="entry name" value="GidB"/>
    <property type="match status" value="1"/>
</dbReference>
<evidence type="ECO:0000256" key="5">
    <source>
        <dbReference type="ARBA" id="ARBA00022691"/>
    </source>
</evidence>
<evidence type="ECO:0000256" key="6">
    <source>
        <dbReference type="HAMAP-Rule" id="MF_00074"/>
    </source>
</evidence>
<dbReference type="InterPro" id="IPR029063">
    <property type="entry name" value="SAM-dependent_MTases_sf"/>
</dbReference>
<comment type="caution">
    <text evidence="7">The sequence shown here is derived from an EMBL/GenBank/DDBJ whole genome shotgun (WGS) entry which is preliminary data.</text>
</comment>
<evidence type="ECO:0000256" key="1">
    <source>
        <dbReference type="ARBA" id="ARBA00022490"/>
    </source>
</evidence>
<dbReference type="Proteomes" id="UP000178797">
    <property type="component" value="Unassembled WGS sequence"/>
</dbReference>
<dbReference type="HAMAP" id="MF_00074">
    <property type="entry name" value="16SrRNA_methyltr_G"/>
    <property type="match status" value="1"/>
</dbReference>
<feature type="binding site" evidence="6">
    <location>
        <begin position="130"/>
        <end position="131"/>
    </location>
    <ligand>
        <name>S-adenosyl-L-methionine</name>
        <dbReference type="ChEBI" id="CHEBI:59789"/>
    </ligand>
</feature>
<keyword evidence="5 6" id="KW-0949">S-adenosyl-L-methionine</keyword>
<evidence type="ECO:0000256" key="3">
    <source>
        <dbReference type="ARBA" id="ARBA00022603"/>
    </source>
</evidence>
<protein>
    <recommendedName>
        <fullName evidence="6">Ribosomal RNA small subunit methyltransferase G</fullName>
        <ecNumber evidence="6">2.1.1.-</ecNumber>
    </recommendedName>
    <alternativeName>
        <fullName evidence="6">16S rRNA 7-methylguanosine methyltransferase</fullName>
        <shortName evidence="6">16S rRNA m7G methyltransferase</shortName>
    </alternativeName>
</protein>
<evidence type="ECO:0000256" key="2">
    <source>
        <dbReference type="ARBA" id="ARBA00022552"/>
    </source>
</evidence>